<gene>
    <name evidence="2" type="ORF">JHD44_06670</name>
</gene>
<feature type="transmembrane region" description="Helical" evidence="1">
    <location>
        <begin position="259"/>
        <end position="275"/>
    </location>
</feature>
<protein>
    <submittedName>
        <fullName evidence="2">Uncharacterized protein</fullName>
    </submittedName>
</protein>
<feature type="transmembrane region" description="Helical" evidence="1">
    <location>
        <begin position="330"/>
        <end position="348"/>
    </location>
</feature>
<evidence type="ECO:0000313" key="3">
    <source>
        <dbReference type="Proteomes" id="UP000598488"/>
    </source>
</evidence>
<keyword evidence="1" id="KW-0472">Membrane</keyword>
<feature type="transmembrane region" description="Helical" evidence="1">
    <location>
        <begin position="284"/>
        <end position="300"/>
    </location>
</feature>
<feature type="transmembrane region" description="Helical" evidence="1">
    <location>
        <begin position="80"/>
        <end position="101"/>
    </location>
</feature>
<evidence type="ECO:0000256" key="1">
    <source>
        <dbReference type="SAM" id="Phobius"/>
    </source>
</evidence>
<keyword evidence="1" id="KW-0812">Transmembrane</keyword>
<feature type="transmembrane region" description="Helical" evidence="1">
    <location>
        <begin position="355"/>
        <end position="375"/>
    </location>
</feature>
<feature type="transmembrane region" description="Helical" evidence="1">
    <location>
        <begin position="12"/>
        <end position="29"/>
    </location>
</feature>
<sequence>MLNTHVSNKVRYFSSLFIALYLLIVSYSIETLHWGDDATFLAIANQTNFNILDWLYNRYFEWSGRVTIEFLMLGTINYPAFWKILIPLTMLLMATSISNIIFNEVKAFAVLLILVLMAISPVEIISESTYWVTGFYNYLLPLSLGLYCFSILIKKAPSRMSMVFSFFSVFIFAYQEQVVVLFLLACVCVPNFYKDKFKLALIFFVIVNAAVLFLAPGNANRLLISYWGAFPQYLDFGLPEQLALGFDKLYQGFIFPDNWPLFIFLGMLCGRYFFINRYAVSEKISLVVLVFFMAFFLAHAQEFPFSSQSFAKAQYIGEINSDAIIGGKMYVWYFAFLLVLVSSLILILRQLTSFGVQILIVLSLGIASVMMMGFSPTVYSSTYRVQLIFEVSLIMAILFQFRTLKEEYENVQELEPGST</sequence>
<feature type="transmembrane region" description="Helical" evidence="1">
    <location>
        <begin position="164"/>
        <end position="193"/>
    </location>
</feature>
<feature type="transmembrane region" description="Helical" evidence="1">
    <location>
        <begin position="381"/>
        <end position="399"/>
    </location>
</feature>
<proteinExistence type="predicted"/>
<dbReference type="RefSeq" id="WP_199461990.1">
    <property type="nucleotide sequence ID" value="NZ_JAEMUH010000005.1"/>
</dbReference>
<feature type="transmembrane region" description="Helical" evidence="1">
    <location>
        <begin position="199"/>
        <end position="215"/>
    </location>
</feature>
<comment type="caution">
    <text evidence="2">The sequence shown here is derived from an EMBL/GenBank/DDBJ whole genome shotgun (WGS) entry which is preliminary data.</text>
</comment>
<dbReference type="Proteomes" id="UP000598488">
    <property type="component" value="Unassembled WGS sequence"/>
</dbReference>
<keyword evidence="3" id="KW-1185">Reference proteome</keyword>
<feature type="transmembrane region" description="Helical" evidence="1">
    <location>
        <begin position="108"/>
        <end position="125"/>
    </location>
</feature>
<organism evidence="2 3">
    <name type="scientific">Marinomonas ostreistagni</name>
    <dbReference type="NCBI Taxonomy" id="359209"/>
    <lineage>
        <taxon>Bacteria</taxon>
        <taxon>Pseudomonadati</taxon>
        <taxon>Pseudomonadota</taxon>
        <taxon>Gammaproteobacteria</taxon>
        <taxon>Oceanospirillales</taxon>
        <taxon>Oceanospirillaceae</taxon>
        <taxon>Marinomonas</taxon>
    </lineage>
</organism>
<evidence type="ECO:0000313" key="2">
    <source>
        <dbReference type="EMBL" id="MBJ7550359.1"/>
    </source>
</evidence>
<name>A0ABS0Z9M4_9GAMM</name>
<dbReference type="EMBL" id="JAEMUH010000005">
    <property type="protein sequence ID" value="MBJ7550359.1"/>
    <property type="molecule type" value="Genomic_DNA"/>
</dbReference>
<accession>A0ABS0Z9M4</accession>
<reference evidence="2 3" key="1">
    <citation type="submission" date="2020-12" db="EMBL/GenBank/DDBJ databases">
        <title>Comparative genome analysis of fungal antagonists Marinomonas ostreistagni 398 and M. spartinae 468.</title>
        <authorList>
            <person name="Fields J.L."/>
            <person name="Mavrodi O.V."/>
            <person name="Biber P.D."/>
            <person name="Indest K.J."/>
            <person name="Mavrodi D.V."/>
        </authorList>
    </citation>
    <scope>NUCLEOTIDE SEQUENCE [LARGE SCALE GENOMIC DNA]</scope>
    <source>
        <strain evidence="2 3">USM7</strain>
    </source>
</reference>
<keyword evidence="1" id="KW-1133">Transmembrane helix</keyword>